<organism evidence="1 2">
    <name type="scientific">Nitritalea halalkaliphila LW7</name>
    <dbReference type="NCBI Taxonomy" id="1189621"/>
    <lineage>
        <taxon>Bacteria</taxon>
        <taxon>Pseudomonadati</taxon>
        <taxon>Bacteroidota</taxon>
        <taxon>Cytophagia</taxon>
        <taxon>Cytophagales</taxon>
        <taxon>Cyclobacteriaceae</taxon>
        <taxon>Nitritalea</taxon>
    </lineage>
</organism>
<sequence length="226" mass="25861">MALHTQGPYLYLETFQNIYRYDLQTEAIEALLPSENPGVVGLYLTDNQEIHYRGIEGHLYRVGQEKPLQEDVFATFSDGRTHFIRREGRTLLLNRGSRKNFKVLEENQVLPLAVGEGALYKYFWRSLDGQDLWVCTNRGAFRLDPVTLQLEETLLPDLRVSDMVRDRHGNTWVGTLDEGLFMFPALPVQVSRPLPGGKKDVSTTPPYIDSPQGTCSWGRTRELSWS</sequence>
<dbReference type="Pfam" id="PF07494">
    <property type="entry name" value="Reg_prop"/>
    <property type="match status" value="1"/>
</dbReference>
<dbReference type="SUPFAM" id="SSF63825">
    <property type="entry name" value="YWTD domain"/>
    <property type="match status" value="1"/>
</dbReference>
<evidence type="ECO:0000313" key="1">
    <source>
        <dbReference type="EMBL" id="EIM76911.1"/>
    </source>
</evidence>
<dbReference type="InterPro" id="IPR011110">
    <property type="entry name" value="Reg_prop"/>
</dbReference>
<comment type="caution">
    <text evidence="1">The sequence shown here is derived from an EMBL/GenBank/DDBJ whole genome shotgun (WGS) entry which is preliminary data.</text>
</comment>
<protein>
    <submittedName>
        <fullName evidence="1">Uncharacterized protein</fullName>
    </submittedName>
</protein>
<dbReference type="Gene3D" id="2.130.10.10">
    <property type="entry name" value="YVTN repeat-like/Quinoprotein amine dehydrogenase"/>
    <property type="match status" value="1"/>
</dbReference>
<dbReference type="EMBL" id="AJYA01000017">
    <property type="protein sequence ID" value="EIM76911.1"/>
    <property type="molecule type" value="Genomic_DNA"/>
</dbReference>
<proteinExistence type="predicted"/>
<name>I5C509_9BACT</name>
<dbReference type="Proteomes" id="UP000005551">
    <property type="component" value="Unassembled WGS sequence"/>
</dbReference>
<gene>
    <name evidence="1" type="ORF">A3SI_08226</name>
</gene>
<reference evidence="1 2" key="1">
    <citation type="submission" date="2012-05" db="EMBL/GenBank/DDBJ databases">
        <title>Genome sequence of Nitritalea halalkaliphila LW7.</title>
        <authorList>
            <person name="Jangir P.K."/>
            <person name="Singh A."/>
            <person name="Shivaji S."/>
            <person name="Sharma R."/>
        </authorList>
    </citation>
    <scope>NUCLEOTIDE SEQUENCE [LARGE SCALE GENOMIC DNA]</scope>
    <source>
        <strain evidence="1 2">LW7</strain>
    </source>
</reference>
<keyword evidence="2" id="KW-1185">Reference proteome</keyword>
<dbReference type="STRING" id="1189621.A3SI_08226"/>
<dbReference type="InterPro" id="IPR015943">
    <property type="entry name" value="WD40/YVTN_repeat-like_dom_sf"/>
</dbReference>
<accession>I5C509</accession>
<dbReference type="AlphaFoldDB" id="I5C509"/>
<evidence type="ECO:0000313" key="2">
    <source>
        <dbReference type="Proteomes" id="UP000005551"/>
    </source>
</evidence>